<reference evidence="1 2" key="1">
    <citation type="journal article" date="2013" name="BMC Genomics">
        <title>Comparative genomics of parasitic silkworm microsporidia reveal an association between genome expansion and host adaptation.</title>
        <authorList>
            <person name="Pan G."/>
            <person name="Xu J."/>
            <person name="Li T."/>
            <person name="Xia Q."/>
            <person name="Liu S.L."/>
            <person name="Zhang G."/>
            <person name="Li S."/>
            <person name="Li C."/>
            <person name="Liu H."/>
            <person name="Yang L."/>
            <person name="Liu T."/>
            <person name="Zhang X."/>
            <person name="Wu Z."/>
            <person name="Fan W."/>
            <person name="Dang X."/>
            <person name="Xiang H."/>
            <person name="Tao M."/>
            <person name="Li Y."/>
            <person name="Hu J."/>
            <person name="Li Z."/>
            <person name="Lin L."/>
            <person name="Luo J."/>
            <person name="Geng L."/>
            <person name="Wang L."/>
            <person name="Long M."/>
            <person name="Wan Y."/>
            <person name="He N."/>
            <person name="Zhang Z."/>
            <person name="Lu C."/>
            <person name="Keeling P.J."/>
            <person name="Wang J."/>
            <person name="Xiang Z."/>
            <person name="Zhou Z."/>
        </authorList>
    </citation>
    <scope>NUCLEOTIDE SEQUENCE [LARGE SCALE GENOMIC DNA]</scope>
    <source>
        <strain evidence="2">CQ1 / CVCC 102059</strain>
    </source>
</reference>
<organism evidence="1 2">
    <name type="scientific">Nosema bombycis (strain CQ1 / CVCC 102059)</name>
    <name type="common">Microsporidian parasite</name>
    <name type="synonym">Pebrine of silkworm</name>
    <dbReference type="NCBI Taxonomy" id="578461"/>
    <lineage>
        <taxon>Eukaryota</taxon>
        <taxon>Fungi</taxon>
        <taxon>Fungi incertae sedis</taxon>
        <taxon>Microsporidia</taxon>
        <taxon>Nosematidae</taxon>
        <taxon>Nosema</taxon>
    </lineage>
</organism>
<keyword evidence="2" id="KW-1185">Reference proteome</keyword>
<protein>
    <submittedName>
        <fullName evidence="1">Uncharacterized protein</fullName>
    </submittedName>
</protein>
<dbReference type="EMBL" id="KB908992">
    <property type="protein sequence ID" value="EOB13293.1"/>
    <property type="molecule type" value="Genomic_DNA"/>
</dbReference>
<name>R0MKG9_NOSB1</name>
<dbReference type="AlphaFoldDB" id="R0MKG9"/>
<dbReference type="Proteomes" id="UP000016927">
    <property type="component" value="Unassembled WGS sequence"/>
</dbReference>
<dbReference type="HOGENOM" id="CLU_2528055_0_0_1"/>
<gene>
    <name evidence="1" type="ORF">NBO_84g0011</name>
</gene>
<accession>R0MKG9</accession>
<sequence>MKIISWSDSKRNKNRFRKPSKVGKMFAYRYDGKEVILENDVDYFMGNSGDIFFLSDKIRAKNLYEIVVMSLDGKCRKRFEVDDF</sequence>
<evidence type="ECO:0000313" key="1">
    <source>
        <dbReference type="EMBL" id="EOB13293.1"/>
    </source>
</evidence>
<evidence type="ECO:0000313" key="2">
    <source>
        <dbReference type="Proteomes" id="UP000016927"/>
    </source>
</evidence>
<proteinExistence type="predicted"/>
<dbReference type="VEuPathDB" id="MicrosporidiaDB:NBO_84g0011"/>